<gene>
    <name evidence="4" type="ORF">ElyMa_004490500</name>
</gene>
<dbReference type="Gene3D" id="2.30.29.30">
    <property type="entry name" value="Pleckstrin-homology domain (PH domain)/Phosphotyrosine-binding domain (PTB)"/>
    <property type="match status" value="1"/>
</dbReference>
<evidence type="ECO:0000256" key="2">
    <source>
        <dbReference type="SAM" id="MobiDB-lite"/>
    </source>
</evidence>
<proteinExistence type="predicted"/>
<evidence type="ECO:0000313" key="4">
    <source>
        <dbReference type="EMBL" id="GFR97994.1"/>
    </source>
</evidence>
<reference evidence="4 5" key="1">
    <citation type="journal article" date="2021" name="Elife">
        <title>Chloroplast acquisition without the gene transfer in kleptoplastic sea slugs, Plakobranchus ocellatus.</title>
        <authorList>
            <person name="Maeda T."/>
            <person name="Takahashi S."/>
            <person name="Yoshida T."/>
            <person name="Shimamura S."/>
            <person name="Takaki Y."/>
            <person name="Nagai Y."/>
            <person name="Toyoda A."/>
            <person name="Suzuki Y."/>
            <person name="Arimoto A."/>
            <person name="Ishii H."/>
            <person name="Satoh N."/>
            <person name="Nishiyama T."/>
            <person name="Hasebe M."/>
            <person name="Maruyama T."/>
            <person name="Minagawa J."/>
            <person name="Obokata J."/>
            <person name="Shigenobu S."/>
        </authorList>
    </citation>
    <scope>NUCLEOTIDE SEQUENCE [LARGE SCALE GENOMIC DNA]</scope>
</reference>
<comment type="caution">
    <text evidence="4">The sequence shown here is derived from an EMBL/GenBank/DDBJ whole genome shotgun (WGS) entry which is preliminary data.</text>
</comment>
<protein>
    <submittedName>
        <fullName evidence="4">Sesquipedalian-1-like</fullName>
    </submittedName>
</protein>
<dbReference type="EMBL" id="BMAT01009076">
    <property type="protein sequence ID" value="GFR97994.1"/>
    <property type="molecule type" value="Genomic_DNA"/>
</dbReference>
<evidence type="ECO:0000259" key="3">
    <source>
        <dbReference type="PROSITE" id="PS50003"/>
    </source>
</evidence>
<accession>A0AAV4HJZ0</accession>
<dbReference type="GO" id="GO:0007032">
    <property type="term" value="P:endosome organization"/>
    <property type="evidence" value="ECO:0007669"/>
    <property type="project" value="TreeGrafter"/>
</dbReference>
<dbReference type="Pfam" id="PF00169">
    <property type="entry name" value="PH"/>
    <property type="match status" value="1"/>
</dbReference>
<feature type="domain" description="PH" evidence="3">
    <location>
        <begin position="18"/>
        <end position="114"/>
    </location>
</feature>
<dbReference type="GO" id="GO:0001881">
    <property type="term" value="P:receptor recycling"/>
    <property type="evidence" value="ECO:0007669"/>
    <property type="project" value="TreeGrafter"/>
</dbReference>
<name>A0AAV4HJZ0_9GAST</name>
<dbReference type="InterPro" id="IPR001849">
    <property type="entry name" value="PH_domain"/>
</dbReference>
<dbReference type="PANTHER" id="PTHR22902">
    <property type="entry name" value="SESQUIPEDALIAN"/>
    <property type="match status" value="1"/>
</dbReference>
<dbReference type="SUPFAM" id="SSF50729">
    <property type="entry name" value="PH domain-like"/>
    <property type="match status" value="1"/>
</dbReference>
<feature type="compositionally biased region" description="Low complexity" evidence="2">
    <location>
        <begin position="169"/>
        <end position="182"/>
    </location>
</feature>
<dbReference type="GO" id="GO:0005802">
    <property type="term" value="C:trans-Golgi network"/>
    <property type="evidence" value="ECO:0007669"/>
    <property type="project" value="TreeGrafter"/>
</dbReference>
<organism evidence="4 5">
    <name type="scientific">Elysia marginata</name>
    <dbReference type="NCBI Taxonomy" id="1093978"/>
    <lineage>
        <taxon>Eukaryota</taxon>
        <taxon>Metazoa</taxon>
        <taxon>Spiralia</taxon>
        <taxon>Lophotrochozoa</taxon>
        <taxon>Mollusca</taxon>
        <taxon>Gastropoda</taxon>
        <taxon>Heterobranchia</taxon>
        <taxon>Euthyneura</taxon>
        <taxon>Panpulmonata</taxon>
        <taxon>Sacoglossa</taxon>
        <taxon>Placobranchoidea</taxon>
        <taxon>Plakobranchidae</taxon>
        <taxon>Elysia</taxon>
    </lineage>
</organism>
<dbReference type="PROSITE" id="PS50003">
    <property type="entry name" value="PH_DOMAIN"/>
    <property type="match status" value="1"/>
</dbReference>
<dbReference type="CDD" id="cd13288">
    <property type="entry name" value="PH_Ses"/>
    <property type="match status" value="1"/>
</dbReference>
<evidence type="ECO:0000256" key="1">
    <source>
        <dbReference type="SAM" id="Coils"/>
    </source>
</evidence>
<dbReference type="SMART" id="SM00233">
    <property type="entry name" value="PH"/>
    <property type="match status" value="1"/>
</dbReference>
<dbReference type="GO" id="GO:0055037">
    <property type="term" value="C:recycling endosome"/>
    <property type="evidence" value="ECO:0007669"/>
    <property type="project" value="TreeGrafter"/>
</dbReference>
<evidence type="ECO:0000313" key="5">
    <source>
        <dbReference type="Proteomes" id="UP000762676"/>
    </source>
</evidence>
<dbReference type="PANTHER" id="PTHR22902:SF53">
    <property type="entry name" value="INOSITOL PHOSPHATASE INTERACTING PROTEIN, ISOFORM A"/>
    <property type="match status" value="1"/>
</dbReference>
<dbReference type="FunFam" id="2.30.29.30:FF:000286">
    <property type="entry name" value="PH-protein kinase domain containing protein"/>
    <property type="match status" value="1"/>
</dbReference>
<dbReference type="Proteomes" id="UP000762676">
    <property type="component" value="Unassembled WGS sequence"/>
</dbReference>
<dbReference type="InterPro" id="IPR045188">
    <property type="entry name" value="Boi1/Boi2-like"/>
</dbReference>
<dbReference type="GO" id="GO:0005829">
    <property type="term" value="C:cytosol"/>
    <property type="evidence" value="ECO:0007669"/>
    <property type="project" value="GOC"/>
</dbReference>
<dbReference type="GO" id="GO:0042147">
    <property type="term" value="P:retrograde transport, endosome to Golgi"/>
    <property type="evidence" value="ECO:0007669"/>
    <property type="project" value="TreeGrafter"/>
</dbReference>
<dbReference type="AlphaFoldDB" id="A0AAV4HJZ0"/>
<dbReference type="InterPro" id="IPR011993">
    <property type="entry name" value="PH-like_dom_sf"/>
</dbReference>
<keyword evidence="5" id="KW-1185">Reference proteome</keyword>
<sequence length="252" mass="28523">MKILNEKGLMHFASSGAPADKEGYLEKKGDLNKGFQKRWFVLKGNLLFYYERKGDRDPLGMIVLEGCTIELAEDVKNYIFMINFASSGSRTYCLSAHSQDAMESWMKALSCAGYEYMKLMVSELQNKLREASENADSNIVQSADRDSKILGRTYLDSSASSLDSRNRNSKSPRSSKSSNRSRINPFNDLDLSAEHDPGDAFRNMSTVSSVEVVTWSLLGVHTFKEMHEFSRQQVEEYTAEWKKEMLNKVAAS</sequence>
<dbReference type="GO" id="GO:0005769">
    <property type="term" value="C:early endosome"/>
    <property type="evidence" value="ECO:0007669"/>
    <property type="project" value="TreeGrafter"/>
</dbReference>
<feature type="region of interest" description="Disordered" evidence="2">
    <location>
        <begin position="159"/>
        <end position="189"/>
    </location>
</feature>
<keyword evidence="1" id="KW-0175">Coiled coil</keyword>
<feature type="coiled-coil region" evidence="1">
    <location>
        <begin position="114"/>
        <end position="141"/>
    </location>
</feature>